<evidence type="ECO:0000313" key="2">
    <source>
        <dbReference type="EMBL" id="RKT53645.1"/>
    </source>
</evidence>
<proteinExistence type="predicted"/>
<comment type="caution">
    <text evidence="2">The sequence shown here is derived from an EMBL/GenBank/DDBJ whole genome shotgun (WGS) entry which is preliminary data.</text>
</comment>
<evidence type="ECO:0000313" key="3">
    <source>
        <dbReference type="Proteomes" id="UP000282084"/>
    </source>
</evidence>
<accession>A0A495VZ44</accession>
<organism evidence="2 3">
    <name type="scientific">Saccharothrix australiensis</name>
    <dbReference type="NCBI Taxonomy" id="2072"/>
    <lineage>
        <taxon>Bacteria</taxon>
        <taxon>Bacillati</taxon>
        <taxon>Actinomycetota</taxon>
        <taxon>Actinomycetes</taxon>
        <taxon>Pseudonocardiales</taxon>
        <taxon>Pseudonocardiaceae</taxon>
        <taxon>Saccharothrix</taxon>
    </lineage>
</organism>
<feature type="compositionally biased region" description="Basic and acidic residues" evidence="1">
    <location>
        <begin position="34"/>
        <end position="57"/>
    </location>
</feature>
<reference evidence="2 3" key="1">
    <citation type="submission" date="2018-10" db="EMBL/GenBank/DDBJ databases">
        <title>Sequencing the genomes of 1000 actinobacteria strains.</title>
        <authorList>
            <person name="Klenk H.-P."/>
        </authorList>
    </citation>
    <scope>NUCLEOTIDE SEQUENCE [LARGE SCALE GENOMIC DNA]</scope>
    <source>
        <strain evidence="2 3">DSM 43800</strain>
    </source>
</reference>
<protein>
    <submittedName>
        <fullName evidence="2">Uncharacterized protein</fullName>
    </submittedName>
</protein>
<keyword evidence="3" id="KW-1185">Reference proteome</keyword>
<sequence>MRLLSYQWSDASSSCWWSVSSGIAARVASRCSRTGRERDGRSRRSDRYTVRTIDRKPTGRGRLTW</sequence>
<dbReference type="RefSeq" id="WP_121004134.1">
    <property type="nucleotide sequence ID" value="NZ_RBXO01000001.1"/>
</dbReference>
<dbReference type="Proteomes" id="UP000282084">
    <property type="component" value="Unassembled WGS sequence"/>
</dbReference>
<evidence type="ECO:0000256" key="1">
    <source>
        <dbReference type="SAM" id="MobiDB-lite"/>
    </source>
</evidence>
<feature type="region of interest" description="Disordered" evidence="1">
    <location>
        <begin position="30"/>
        <end position="65"/>
    </location>
</feature>
<dbReference type="AlphaFoldDB" id="A0A495VZ44"/>
<name>A0A495VZ44_9PSEU</name>
<dbReference type="EMBL" id="RBXO01000001">
    <property type="protein sequence ID" value="RKT53645.1"/>
    <property type="molecule type" value="Genomic_DNA"/>
</dbReference>
<gene>
    <name evidence="2" type="ORF">C8E97_2219</name>
</gene>